<dbReference type="Proteomes" id="UP000593567">
    <property type="component" value="Unassembled WGS sequence"/>
</dbReference>
<reference evidence="2" key="1">
    <citation type="submission" date="2020-06" db="EMBL/GenBank/DDBJ databases">
        <title>Draft genome of Bugula neritina, a colonial animal packing powerful symbionts and potential medicines.</title>
        <authorList>
            <person name="Rayko M."/>
        </authorList>
    </citation>
    <scope>NUCLEOTIDE SEQUENCE [LARGE SCALE GENOMIC DNA]</scope>
    <source>
        <strain evidence="2">Kwan_BN1</strain>
    </source>
</reference>
<proteinExistence type="predicted"/>
<keyword evidence="1" id="KW-0812">Transmembrane</keyword>
<gene>
    <name evidence="2" type="ORF">EB796_011794</name>
</gene>
<organism evidence="2 3">
    <name type="scientific">Bugula neritina</name>
    <name type="common">Brown bryozoan</name>
    <name type="synonym">Sertularia neritina</name>
    <dbReference type="NCBI Taxonomy" id="10212"/>
    <lineage>
        <taxon>Eukaryota</taxon>
        <taxon>Metazoa</taxon>
        <taxon>Spiralia</taxon>
        <taxon>Lophotrochozoa</taxon>
        <taxon>Bryozoa</taxon>
        <taxon>Gymnolaemata</taxon>
        <taxon>Cheilostomatida</taxon>
        <taxon>Flustrina</taxon>
        <taxon>Buguloidea</taxon>
        <taxon>Bugulidae</taxon>
        <taxon>Bugula</taxon>
    </lineage>
</organism>
<evidence type="ECO:0000256" key="1">
    <source>
        <dbReference type="SAM" id="Phobius"/>
    </source>
</evidence>
<comment type="caution">
    <text evidence="2">The sequence shown here is derived from an EMBL/GenBank/DDBJ whole genome shotgun (WGS) entry which is preliminary data.</text>
</comment>
<name>A0A7J7JVL1_BUGNE</name>
<dbReference type="AlphaFoldDB" id="A0A7J7JVL1"/>
<sequence>MTSSLDYRLPKRLAGPSPALLRAMSLASGRMDYDSSHSTSKETGLSSGRYSNCYYHHGRYCCSKICTIVVLLLFTTLAGVAMGSLSLWLDNWAGISTNPYATLDLKYPRLGSKHLDYVMFNKTIPNDDGTLYKYIDNGGKMLDL</sequence>
<protein>
    <submittedName>
        <fullName evidence="2">Uncharacterized protein</fullName>
    </submittedName>
</protein>
<keyword evidence="3" id="KW-1185">Reference proteome</keyword>
<keyword evidence="1" id="KW-1133">Transmembrane helix</keyword>
<evidence type="ECO:0000313" key="3">
    <source>
        <dbReference type="Proteomes" id="UP000593567"/>
    </source>
</evidence>
<feature type="transmembrane region" description="Helical" evidence="1">
    <location>
        <begin position="65"/>
        <end position="89"/>
    </location>
</feature>
<accession>A0A7J7JVL1</accession>
<dbReference type="EMBL" id="VXIV02001781">
    <property type="protein sequence ID" value="KAF6029895.1"/>
    <property type="molecule type" value="Genomic_DNA"/>
</dbReference>
<keyword evidence="1" id="KW-0472">Membrane</keyword>
<evidence type="ECO:0000313" key="2">
    <source>
        <dbReference type="EMBL" id="KAF6029895.1"/>
    </source>
</evidence>